<dbReference type="PANTHER" id="PTHR39624">
    <property type="entry name" value="PROTEIN INVOLVED IN RIMO-MEDIATED BETA-METHYLTHIOLATION OF RIBOSOMAL PROTEIN S12 YCAO"/>
    <property type="match status" value="1"/>
</dbReference>
<keyword evidence="2" id="KW-1185">Reference proteome</keyword>
<dbReference type="Proteomes" id="UP000295479">
    <property type="component" value="Unassembled WGS sequence"/>
</dbReference>
<dbReference type="EMBL" id="SMFK01000020">
    <property type="protein sequence ID" value="TDD93975.1"/>
    <property type="molecule type" value="Genomic_DNA"/>
</dbReference>
<reference evidence="1 2" key="1">
    <citation type="submission" date="2019-03" db="EMBL/GenBank/DDBJ databases">
        <title>Flavobacterium AR-3-4 sp. nov. isolated from arctic soil.</title>
        <authorList>
            <person name="Chaudhary D.K."/>
        </authorList>
    </citation>
    <scope>NUCLEOTIDE SEQUENCE [LARGE SCALE GENOMIC DNA]</scope>
    <source>
        <strain evidence="1 2">AR-3-4</strain>
    </source>
</reference>
<evidence type="ECO:0000313" key="2">
    <source>
        <dbReference type="Proteomes" id="UP000295479"/>
    </source>
</evidence>
<dbReference type="InterPro" id="IPR036102">
    <property type="entry name" value="OsmC/Ohrsf"/>
</dbReference>
<accession>A0A4R5C4S2</accession>
<dbReference type="AlphaFoldDB" id="A0A4R5C4S2"/>
<name>A0A4R5C4S2_9FLAO</name>
<sequence>MEKLLEEDIQGKIGSQKYKSTITWRKGSFFMDEPTTVDGQDLGPDPFTALLASLAGCTLSTLRMYIDRKGWNIPEINITLNMSQETDSEITTTITRSISFPTPIDEDIKKRLLIIAEKCPVSKILKNQIVINTSL</sequence>
<proteinExistence type="predicted"/>
<evidence type="ECO:0000313" key="1">
    <source>
        <dbReference type="EMBL" id="TDD93975.1"/>
    </source>
</evidence>
<dbReference type="Pfam" id="PF02566">
    <property type="entry name" value="OsmC"/>
    <property type="match status" value="1"/>
</dbReference>
<protein>
    <submittedName>
        <fullName evidence="1">OsmC family peroxiredoxin</fullName>
    </submittedName>
</protein>
<dbReference type="InterPro" id="IPR015946">
    <property type="entry name" value="KH_dom-like_a/b"/>
</dbReference>
<dbReference type="PANTHER" id="PTHR39624:SF2">
    <property type="entry name" value="OSMC-LIKE PROTEIN"/>
    <property type="match status" value="1"/>
</dbReference>
<dbReference type="RefSeq" id="WP_132009382.1">
    <property type="nucleotide sequence ID" value="NZ_SMFK01000020.1"/>
</dbReference>
<gene>
    <name evidence="1" type="ORF">E0F76_17735</name>
</gene>
<dbReference type="OrthoDB" id="9791538at2"/>
<organism evidence="1 2">
    <name type="scientific">Flavobacterium cellulosilyticum</name>
    <dbReference type="NCBI Taxonomy" id="2541731"/>
    <lineage>
        <taxon>Bacteria</taxon>
        <taxon>Pseudomonadati</taxon>
        <taxon>Bacteroidota</taxon>
        <taxon>Flavobacteriia</taxon>
        <taxon>Flavobacteriales</taxon>
        <taxon>Flavobacteriaceae</taxon>
        <taxon>Flavobacterium</taxon>
    </lineage>
</organism>
<dbReference type="InterPro" id="IPR003718">
    <property type="entry name" value="OsmC/Ohr_fam"/>
</dbReference>
<comment type="caution">
    <text evidence="1">The sequence shown here is derived from an EMBL/GenBank/DDBJ whole genome shotgun (WGS) entry which is preliminary data.</text>
</comment>
<dbReference type="Gene3D" id="3.30.300.20">
    <property type="match status" value="1"/>
</dbReference>
<dbReference type="SUPFAM" id="SSF82784">
    <property type="entry name" value="OsmC-like"/>
    <property type="match status" value="1"/>
</dbReference>